<dbReference type="PROSITE" id="PS51257">
    <property type="entry name" value="PROKAR_LIPOPROTEIN"/>
    <property type="match status" value="1"/>
</dbReference>
<dbReference type="RefSeq" id="WP_007172977.1">
    <property type="nucleotide sequence ID" value="NZ_GG704780.1"/>
</dbReference>
<reference evidence="10 11" key="1">
    <citation type="submission" date="2009-10" db="EMBL/GenBank/DDBJ databases">
        <authorList>
            <person name="Qin X."/>
            <person name="Bachman B."/>
            <person name="Battles P."/>
            <person name="Bell A."/>
            <person name="Bess C."/>
            <person name="Bickham C."/>
            <person name="Chaboub L."/>
            <person name="Chen D."/>
            <person name="Coyle M."/>
            <person name="Deiros D.R."/>
            <person name="Dinh H."/>
            <person name="Forbes L."/>
            <person name="Fowler G."/>
            <person name="Francisco L."/>
            <person name="Fu Q."/>
            <person name="Gubbala S."/>
            <person name="Hale W."/>
            <person name="Han Y."/>
            <person name="Hemphill L."/>
            <person name="Highlander S.K."/>
            <person name="Hirani K."/>
            <person name="Hogues M."/>
            <person name="Jackson L."/>
            <person name="Jakkamsetti A."/>
            <person name="Javaid M."/>
            <person name="Jiang H."/>
            <person name="Korchina V."/>
            <person name="Kovar C."/>
            <person name="Lara F."/>
            <person name="Lee S."/>
            <person name="Mata R."/>
            <person name="Mathew T."/>
            <person name="Moen C."/>
            <person name="Morales K."/>
            <person name="Munidasa M."/>
            <person name="Nazareth L."/>
            <person name="Ngo R."/>
            <person name="Nguyen L."/>
            <person name="Okwuonu G."/>
            <person name="Ongeri F."/>
            <person name="Patil S."/>
            <person name="Petrosino J."/>
            <person name="Pham C."/>
            <person name="Pham P."/>
            <person name="Pu L.-L."/>
            <person name="Puazo M."/>
            <person name="Raj R."/>
            <person name="Reid J."/>
            <person name="Rouhana J."/>
            <person name="Saada N."/>
            <person name="Shang Y."/>
            <person name="Simmons D."/>
            <person name="Thornton R."/>
            <person name="Warren J."/>
            <person name="Weissenberger G."/>
            <person name="Zhang J."/>
            <person name="Zhang L."/>
            <person name="Zhou C."/>
            <person name="Zhu D."/>
            <person name="Muzny D."/>
            <person name="Worley K."/>
            <person name="Gibbs R."/>
        </authorList>
    </citation>
    <scope>NUCLEOTIDE SEQUENCE [LARGE SCALE GENOMIC DNA]</scope>
    <source>
        <strain evidence="10 11">DSM 17361</strain>
    </source>
</reference>
<dbReference type="EC" id="3.4.24.-" evidence="10"/>
<proteinExistence type="inferred from homology"/>
<dbReference type="HOGENOM" id="CLU_050644_0_0_10"/>
<evidence type="ECO:0000256" key="2">
    <source>
        <dbReference type="ARBA" id="ARBA00022670"/>
    </source>
</evidence>
<name>D1PV78_9BACT</name>
<feature type="domain" description="Peptidase M43 pregnancy-associated plasma-A" evidence="9">
    <location>
        <begin position="238"/>
        <end position="355"/>
    </location>
</feature>
<evidence type="ECO:0000256" key="5">
    <source>
        <dbReference type="ARBA" id="ARBA00022801"/>
    </source>
</evidence>
<dbReference type="PANTHER" id="PTHR47466:SF1">
    <property type="entry name" value="METALLOPROTEASE MEP1 (AFU_ORTHOLOGUE AFUA_1G07730)-RELATED"/>
    <property type="match status" value="1"/>
</dbReference>
<dbReference type="Pfam" id="PF05572">
    <property type="entry name" value="Peptidase_M43"/>
    <property type="match status" value="1"/>
</dbReference>
<dbReference type="SUPFAM" id="SSF55486">
    <property type="entry name" value="Metalloproteases ('zincins'), catalytic domain"/>
    <property type="match status" value="1"/>
</dbReference>
<evidence type="ECO:0000259" key="9">
    <source>
        <dbReference type="Pfam" id="PF05572"/>
    </source>
</evidence>
<evidence type="ECO:0000313" key="10">
    <source>
        <dbReference type="EMBL" id="EFA44798.1"/>
    </source>
</evidence>
<dbReference type="AlphaFoldDB" id="D1PV78"/>
<keyword evidence="10" id="KW-0449">Lipoprotein</keyword>
<keyword evidence="3" id="KW-0479">Metal-binding</keyword>
<comment type="caution">
    <text evidence="10">The sequence shown here is derived from an EMBL/GenBank/DDBJ whole genome shotgun (WGS) entry which is preliminary data.</text>
</comment>
<gene>
    <name evidence="10" type="ORF">HMPREF0645_0863</name>
</gene>
<protein>
    <submittedName>
        <fullName evidence="10">Zinc-dependent metalloproteinase lipoprotein, BF0631 family</fullName>
        <ecNumber evidence="10">3.4.24.-</ecNumber>
    </submittedName>
</protein>
<keyword evidence="5 10" id="KW-0378">Hydrolase</keyword>
<keyword evidence="7" id="KW-0482">Metalloprotease</keyword>
<evidence type="ECO:0000256" key="8">
    <source>
        <dbReference type="ARBA" id="ARBA00023157"/>
    </source>
</evidence>
<dbReference type="PANTHER" id="PTHR47466">
    <property type="match status" value="1"/>
</dbReference>
<dbReference type="eggNOG" id="COG3291">
    <property type="taxonomic scope" value="Bacteria"/>
</dbReference>
<evidence type="ECO:0000256" key="4">
    <source>
        <dbReference type="ARBA" id="ARBA00022729"/>
    </source>
</evidence>
<organism evidence="10 11">
    <name type="scientific">Hallella bergensis DSM 17361</name>
    <dbReference type="NCBI Taxonomy" id="585502"/>
    <lineage>
        <taxon>Bacteria</taxon>
        <taxon>Pseudomonadati</taxon>
        <taxon>Bacteroidota</taxon>
        <taxon>Bacteroidia</taxon>
        <taxon>Bacteroidales</taxon>
        <taxon>Prevotellaceae</taxon>
        <taxon>Hallella</taxon>
    </lineage>
</organism>
<accession>D1PV78</accession>
<keyword evidence="2" id="KW-0645">Protease</keyword>
<sequence>MNKPYIYILLLTSLLLASCGGDDGLDSPKHASSTAQGQEEMAEVIDSTYEYQLPIIFHVFYQDKDNASQYIPAARLKNLLSYVNQIYQGGIYGESANTHIRFELAKRDESGRTLPVPGVDYVYYSGEYPIDEVTFMSSKDHTKYIWDPNKYINVMFYPFKKKDSGEVLGISHMPFTVKGDKKLEGLEEIEDRYISKKQLGFPLCSSINSIYAGQSPSGEYYQSNRYTAIGHQTKSIVASDVVVTLAHELGHYLGLFHIFTENIRNTHDADIFNFADSCADTDYCNDTPSYNRSEYNAYLDHYLATTQPEMLDVWDVLKRSACDASQFHSANIMDYAFTLGYKISKEQKARMRHVLYYSPLIPGPKKNGINKKTRATNGSQDIIYSHPRLIR</sequence>
<dbReference type="InterPro" id="IPR008754">
    <property type="entry name" value="Peptidase_M43"/>
</dbReference>
<comment type="similarity">
    <text evidence="1">Belongs to the peptidase M43B family.</text>
</comment>
<evidence type="ECO:0000256" key="6">
    <source>
        <dbReference type="ARBA" id="ARBA00022833"/>
    </source>
</evidence>
<dbReference type="EMBL" id="ACKS01000034">
    <property type="protein sequence ID" value="EFA44798.1"/>
    <property type="molecule type" value="Genomic_DNA"/>
</dbReference>
<evidence type="ECO:0000256" key="3">
    <source>
        <dbReference type="ARBA" id="ARBA00022723"/>
    </source>
</evidence>
<dbReference type="Proteomes" id="UP000003160">
    <property type="component" value="Unassembled WGS sequence"/>
</dbReference>
<dbReference type="NCBIfam" id="TIGR03952">
    <property type="entry name" value="metzin_BF0631"/>
    <property type="match status" value="1"/>
</dbReference>
<keyword evidence="6" id="KW-0862">Zinc</keyword>
<evidence type="ECO:0000256" key="7">
    <source>
        <dbReference type="ARBA" id="ARBA00023049"/>
    </source>
</evidence>
<dbReference type="GO" id="GO:0046872">
    <property type="term" value="F:metal ion binding"/>
    <property type="evidence" value="ECO:0007669"/>
    <property type="project" value="UniProtKB-KW"/>
</dbReference>
<evidence type="ECO:0000313" key="11">
    <source>
        <dbReference type="Proteomes" id="UP000003160"/>
    </source>
</evidence>
<evidence type="ECO:0000256" key="1">
    <source>
        <dbReference type="ARBA" id="ARBA00008721"/>
    </source>
</evidence>
<dbReference type="InterPro" id="IPR023852">
    <property type="entry name" value="Metalloproteinase_lipop_BF0631"/>
</dbReference>
<dbReference type="Gene3D" id="3.40.390.10">
    <property type="entry name" value="Collagenase (Catalytic Domain)"/>
    <property type="match status" value="1"/>
</dbReference>
<dbReference type="GO" id="GO:0008237">
    <property type="term" value="F:metallopeptidase activity"/>
    <property type="evidence" value="ECO:0007669"/>
    <property type="project" value="UniProtKB-KW"/>
</dbReference>
<keyword evidence="4" id="KW-0732">Signal</keyword>
<dbReference type="InterPro" id="IPR024079">
    <property type="entry name" value="MetalloPept_cat_dom_sf"/>
</dbReference>
<keyword evidence="11" id="KW-1185">Reference proteome</keyword>
<keyword evidence="8" id="KW-1015">Disulfide bond</keyword>
<dbReference type="GO" id="GO:0006508">
    <property type="term" value="P:proteolysis"/>
    <property type="evidence" value="ECO:0007669"/>
    <property type="project" value="UniProtKB-KW"/>
</dbReference>